<dbReference type="OrthoDB" id="434972at2759"/>
<feature type="region of interest" description="Disordered" evidence="8">
    <location>
        <begin position="46"/>
        <end position="76"/>
    </location>
</feature>
<protein>
    <recommendedName>
        <fullName evidence="9">Zn(2)-C6 fungal-type domain-containing protein</fullName>
    </recommendedName>
</protein>
<dbReference type="PANTHER" id="PTHR31668">
    <property type="entry name" value="GLUCOSE TRANSPORT TRANSCRIPTION REGULATOR RGT1-RELATED-RELATED"/>
    <property type="match status" value="1"/>
</dbReference>
<comment type="subcellular location">
    <subcellularLocation>
        <location evidence="1">Nucleus</location>
    </subcellularLocation>
</comment>
<evidence type="ECO:0000256" key="8">
    <source>
        <dbReference type="SAM" id="MobiDB-lite"/>
    </source>
</evidence>
<proteinExistence type="predicted"/>
<dbReference type="EMBL" id="CAJVPA010000155">
    <property type="protein sequence ID" value="CAG8364663.1"/>
    <property type="molecule type" value="Genomic_DNA"/>
</dbReference>
<dbReference type="GO" id="GO:0000981">
    <property type="term" value="F:DNA-binding transcription factor activity, RNA polymerase II-specific"/>
    <property type="evidence" value="ECO:0007669"/>
    <property type="project" value="InterPro"/>
</dbReference>
<dbReference type="PROSITE" id="PS50048">
    <property type="entry name" value="ZN2_CY6_FUNGAL_2"/>
    <property type="match status" value="1"/>
</dbReference>
<keyword evidence="4" id="KW-0805">Transcription regulation</keyword>
<dbReference type="CDD" id="cd12148">
    <property type="entry name" value="fungal_TF_MHR"/>
    <property type="match status" value="1"/>
</dbReference>
<dbReference type="GO" id="GO:0003677">
    <property type="term" value="F:DNA binding"/>
    <property type="evidence" value="ECO:0007669"/>
    <property type="project" value="UniProtKB-KW"/>
</dbReference>
<organism evidence="10 11">
    <name type="scientific">Penicillium salamii</name>
    <dbReference type="NCBI Taxonomy" id="1612424"/>
    <lineage>
        <taxon>Eukaryota</taxon>
        <taxon>Fungi</taxon>
        <taxon>Dikarya</taxon>
        <taxon>Ascomycota</taxon>
        <taxon>Pezizomycotina</taxon>
        <taxon>Eurotiomycetes</taxon>
        <taxon>Eurotiomycetidae</taxon>
        <taxon>Eurotiales</taxon>
        <taxon>Aspergillaceae</taxon>
        <taxon>Penicillium</taxon>
    </lineage>
</organism>
<dbReference type="Pfam" id="PF00172">
    <property type="entry name" value="Zn_clus"/>
    <property type="match status" value="1"/>
</dbReference>
<dbReference type="PANTHER" id="PTHR31668:SF18">
    <property type="entry name" value="MALTOSE FERMENTATION REGULATORY PROTEIN MAL13-RELATED"/>
    <property type="match status" value="1"/>
</dbReference>
<evidence type="ECO:0000313" key="10">
    <source>
        <dbReference type="EMBL" id="CAG8364663.1"/>
    </source>
</evidence>
<keyword evidence="5" id="KW-0238">DNA-binding</keyword>
<accession>A0A9W4IWH0</accession>
<evidence type="ECO:0000259" key="9">
    <source>
        <dbReference type="PROSITE" id="PS50048"/>
    </source>
</evidence>
<dbReference type="GO" id="GO:0008270">
    <property type="term" value="F:zinc ion binding"/>
    <property type="evidence" value="ECO:0007669"/>
    <property type="project" value="InterPro"/>
</dbReference>
<reference evidence="10" key="1">
    <citation type="submission" date="2021-07" db="EMBL/GenBank/DDBJ databases">
        <authorList>
            <person name="Branca A.L. A."/>
        </authorList>
    </citation>
    <scope>NUCLEOTIDE SEQUENCE</scope>
</reference>
<feature type="domain" description="Zn(2)-C6 fungal-type" evidence="9">
    <location>
        <begin position="6"/>
        <end position="37"/>
    </location>
</feature>
<feature type="compositionally biased region" description="Basic and acidic residues" evidence="8">
    <location>
        <begin position="63"/>
        <end position="76"/>
    </location>
</feature>
<dbReference type="Gene3D" id="4.10.240.10">
    <property type="entry name" value="Zn(2)-C6 fungal-type DNA-binding domain"/>
    <property type="match status" value="1"/>
</dbReference>
<keyword evidence="3" id="KW-0862">Zinc</keyword>
<dbReference type="AlphaFoldDB" id="A0A9W4IWH0"/>
<evidence type="ECO:0000256" key="7">
    <source>
        <dbReference type="ARBA" id="ARBA00023242"/>
    </source>
</evidence>
<dbReference type="InterPro" id="IPR050797">
    <property type="entry name" value="Carb_Metab_Trans_Reg"/>
</dbReference>
<evidence type="ECO:0000256" key="4">
    <source>
        <dbReference type="ARBA" id="ARBA00023015"/>
    </source>
</evidence>
<keyword evidence="2" id="KW-0479">Metal-binding</keyword>
<evidence type="ECO:0000256" key="6">
    <source>
        <dbReference type="ARBA" id="ARBA00023163"/>
    </source>
</evidence>
<dbReference type="GO" id="GO:0005634">
    <property type="term" value="C:nucleus"/>
    <property type="evidence" value="ECO:0007669"/>
    <property type="project" value="UniProtKB-SubCell"/>
</dbReference>
<evidence type="ECO:0000256" key="5">
    <source>
        <dbReference type="ARBA" id="ARBA00023125"/>
    </source>
</evidence>
<evidence type="ECO:0000256" key="3">
    <source>
        <dbReference type="ARBA" id="ARBA00022833"/>
    </source>
</evidence>
<gene>
    <name evidence="10" type="ORF">PSALAMII_LOCUS4243</name>
</gene>
<dbReference type="InterPro" id="IPR036864">
    <property type="entry name" value="Zn2-C6_fun-type_DNA-bd_sf"/>
</dbReference>
<dbReference type="SMART" id="SM00066">
    <property type="entry name" value="GAL4"/>
    <property type="match status" value="1"/>
</dbReference>
<keyword evidence="6" id="KW-0804">Transcription</keyword>
<evidence type="ECO:0000256" key="2">
    <source>
        <dbReference type="ARBA" id="ARBA00022723"/>
    </source>
</evidence>
<keyword evidence="7" id="KW-0539">Nucleus</keyword>
<dbReference type="SUPFAM" id="SSF57701">
    <property type="entry name" value="Zn2/Cys6 DNA-binding domain"/>
    <property type="match status" value="1"/>
</dbReference>
<comment type="caution">
    <text evidence="10">The sequence shown here is derived from an EMBL/GenBank/DDBJ whole genome shotgun (WGS) entry which is preliminary data.</text>
</comment>
<evidence type="ECO:0000256" key="1">
    <source>
        <dbReference type="ARBA" id="ARBA00004123"/>
    </source>
</evidence>
<sequence length="417" mass="46866">MPPKRACDICISRKVKCNGSWPCDTCHGAVKKVQCTYLRPARRRGPKSRRTCREDADQPTLRVSDEHRDQASESIAKAERTISLSQPTEASSTQRIPTAVLESIVRLYQRYSYSIWPVINAEVLLSKIKDIEADQDDHHAQNIVCLATALCAATMAQLHVEPQVTEFGTVDSTALVQACLRRRNKFHDHGEHIDLRSIMVSFFLHVHHAKANQRNSAMMYIQEAIAGARVLRLDEVGSQKQDEVFSNTALVFPLLWVSERGYALHLGLSPSYNEPLSITDPEMDNDADVEAQGLLELAKLFVAFDRIAVRRKSPTGATTVDLTDTENKLSSLSFCMADLVSARTADYHITRQWMRTILWQHALSMGLLSSAAYETVLTFGFPVQVGRDLLQALRWFCETDLLPLGRDQVSETTFGEY</sequence>
<dbReference type="Proteomes" id="UP001152646">
    <property type="component" value="Unassembled WGS sequence"/>
</dbReference>
<name>A0A9W4IWH0_9EURO</name>
<evidence type="ECO:0000313" key="11">
    <source>
        <dbReference type="Proteomes" id="UP001152646"/>
    </source>
</evidence>
<dbReference type="CDD" id="cd00067">
    <property type="entry name" value="GAL4"/>
    <property type="match status" value="1"/>
</dbReference>
<dbReference type="InterPro" id="IPR001138">
    <property type="entry name" value="Zn2Cys6_DnaBD"/>
</dbReference>